<gene>
    <name evidence="9" type="ORF">GCM10010218_32510</name>
</gene>
<sequence length="420" mass="43779">MLGLTLAKRLTPYFAVRFAGWLVDNLLIFGIPLLCYQASGELSWSGLALALQWTPRILSLMGAGFVVDRLAIRQMFLLCDSVRLATGVLSLLLVTWWPQSTLAVVLAFGAVAGVFFEQTFVAGEKAGRLLATPAEQPAVQSTLTGLEQVTIVAAPALGGLLLLGPAQAFIGAATACYAVSLLLGRTMPAERAGLDRRASLKQGLTRTLTDPVLRPVILLTMGLNYMLGLINGSAAGLTHTRYGASETTLSFVYSAASIASIAAVGLSPWLIRRFALWRYGAVTAVCSSVVCLALAGAPTMPVFALCLGAFLALDSLFSVYMRTSRAERVPAAVYGSTVAAFGLLVIVPLPLAGGTLALLGGRVDPRWLLIAAAVGALLLTLSFVPALARGPRAPEPEAEPDTVAAAVGEREGTPATGGTP</sequence>
<evidence type="ECO:0000313" key="9">
    <source>
        <dbReference type="EMBL" id="GHF48525.1"/>
    </source>
</evidence>
<reference evidence="9" key="2">
    <citation type="submission" date="2020-09" db="EMBL/GenBank/DDBJ databases">
        <authorList>
            <person name="Sun Q."/>
            <person name="Ohkuma M."/>
        </authorList>
    </citation>
    <scope>NUCLEOTIDE SEQUENCE</scope>
    <source>
        <strain evidence="9">JCM 4059</strain>
    </source>
</reference>
<comment type="subcellular location">
    <subcellularLocation>
        <location evidence="1">Cell inner membrane</location>
        <topology evidence="1">Multi-pass membrane protein</topology>
    </subcellularLocation>
</comment>
<dbReference type="GO" id="GO:0022857">
    <property type="term" value="F:transmembrane transporter activity"/>
    <property type="evidence" value="ECO:0007669"/>
    <property type="project" value="InterPro"/>
</dbReference>
<keyword evidence="4 8" id="KW-0812">Transmembrane</keyword>
<keyword evidence="3" id="KW-1003">Cell membrane</keyword>
<dbReference type="PANTHER" id="PTHR23513">
    <property type="entry name" value="INTEGRAL MEMBRANE EFFLUX PROTEIN-RELATED"/>
    <property type="match status" value="1"/>
</dbReference>
<dbReference type="EMBL" id="BNBD01000005">
    <property type="protein sequence ID" value="GHF48525.1"/>
    <property type="molecule type" value="Genomic_DNA"/>
</dbReference>
<reference evidence="9" key="1">
    <citation type="journal article" date="2014" name="Int. J. Syst. Evol. Microbiol.">
        <title>Complete genome sequence of Corynebacterium casei LMG S-19264T (=DSM 44701T), isolated from a smear-ripened cheese.</title>
        <authorList>
            <consortium name="US DOE Joint Genome Institute (JGI-PGF)"/>
            <person name="Walter F."/>
            <person name="Albersmeier A."/>
            <person name="Kalinowski J."/>
            <person name="Ruckert C."/>
        </authorList>
    </citation>
    <scope>NUCLEOTIDE SEQUENCE</scope>
    <source>
        <strain evidence="9">JCM 4059</strain>
    </source>
</reference>
<feature type="transmembrane region" description="Helical" evidence="8">
    <location>
        <begin position="46"/>
        <end position="67"/>
    </location>
</feature>
<evidence type="ECO:0000256" key="6">
    <source>
        <dbReference type="ARBA" id="ARBA00023136"/>
    </source>
</evidence>
<accession>A0A919B3M0</accession>
<evidence type="ECO:0000256" key="4">
    <source>
        <dbReference type="ARBA" id="ARBA00022692"/>
    </source>
</evidence>
<feature type="transmembrane region" description="Helical" evidence="8">
    <location>
        <begin position="333"/>
        <end position="361"/>
    </location>
</feature>
<feature type="transmembrane region" description="Helical" evidence="8">
    <location>
        <begin position="302"/>
        <end position="321"/>
    </location>
</feature>
<comment type="caution">
    <text evidence="9">The sequence shown here is derived from an EMBL/GenBank/DDBJ whole genome shotgun (WGS) entry which is preliminary data.</text>
</comment>
<keyword evidence="5 8" id="KW-1133">Transmembrane helix</keyword>
<feature type="transmembrane region" description="Helical" evidence="8">
    <location>
        <begin position="169"/>
        <end position="187"/>
    </location>
</feature>
<feature type="transmembrane region" description="Helical" evidence="8">
    <location>
        <begin position="208"/>
        <end position="230"/>
    </location>
</feature>
<dbReference type="InterPro" id="IPR011701">
    <property type="entry name" value="MFS"/>
</dbReference>
<dbReference type="PANTHER" id="PTHR23513:SF9">
    <property type="entry name" value="ENTEROBACTIN EXPORTER ENTS"/>
    <property type="match status" value="1"/>
</dbReference>
<dbReference type="RefSeq" id="WP_190130261.1">
    <property type="nucleotide sequence ID" value="NZ_BNBD01000005.1"/>
</dbReference>
<evidence type="ECO:0000313" key="10">
    <source>
        <dbReference type="Proteomes" id="UP000638313"/>
    </source>
</evidence>
<feature type="transmembrane region" description="Helical" evidence="8">
    <location>
        <begin position="250"/>
        <end position="271"/>
    </location>
</feature>
<dbReference type="AlphaFoldDB" id="A0A919B3M0"/>
<dbReference type="Pfam" id="PF07690">
    <property type="entry name" value="MFS_1"/>
    <property type="match status" value="1"/>
</dbReference>
<evidence type="ECO:0000256" key="5">
    <source>
        <dbReference type="ARBA" id="ARBA00022989"/>
    </source>
</evidence>
<keyword evidence="6 8" id="KW-0472">Membrane</keyword>
<feature type="transmembrane region" description="Helical" evidence="8">
    <location>
        <begin position="367"/>
        <end position="388"/>
    </location>
</feature>
<evidence type="ECO:0000256" key="3">
    <source>
        <dbReference type="ARBA" id="ARBA00022475"/>
    </source>
</evidence>
<keyword evidence="10" id="KW-1185">Reference proteome</keyword>
<feature type="transmembrane region" description="Helical" evidence="8">
    <location>
        <begin position="12"/>
        <end position="34"/>
    </location>
</feature>
<dbReference type="InterPro" id="IPR036259">
    <property type="entry name" value="MFS_trans_sf"/>
</dbReference>
<dbReference type="GO" id="GO:0005886">
    <property type="term" value="C:plasma membrane"/>
    <property type="evidence" value="ECO:0007669"/>
    <property type="project" value="UniProtKB-SubCell"/>
</dbReference>
<evidence type="ECO:0000256" key="7">
    <source>
        <dbReference type="SAM" id="MobiDB-lite"/>
    </source>
</evidence>
<dbReference type="Proteomes" id="UP000638313">
    <property type="component" value="Unassembled WGS sequence"/>
</dbReference>
<evidence type="ECO:0000256" key="8">
    <source>
        <dbReference type="SAM" id="Phobius"/>
    </source>
</evidence>
<organism evidence="9 10">
    <name type="scientific">Streptomyces mashuensis</name>
    <dbReference type="NCBI Taxonomy" id="33904"/>
    <lineage>
        <taxon>Bacteria</taxon>
        <taxon>Bacillati</taxon>
        <taxon>Actinomycetota</taxon>
        <taxon>Actinomycetes</taxon>
        <taxon>Kitasatosporales</taxon>
        <taxon>Streptomycetaceae</taxon>
        <taxon>Streptomyces</taxon>
    </lineage>
</organism>
<evidence type="ECO:0000256" key="1">
    <source>
        <dbReference type="ARBA" id="ARBA00004429"/>
    </source>
</evidence>
<name>A0A919B3M0_9ACTN</name>
<proteinExistence type="predicted"/>
<feature type="region of interest" description="Disordered" evidence="7">
    <location>
        <begin position="392"/>
        <end position="420"/>
    </location>
</feature>
<feature type="transmembrane region" description="Helical" evidence="8">
    <location>
        <begin position="276"/>
        <end position="296"/>
    </location>
</feature>
<keyword evidence="2" id="KW-0813">Transport</keyword>
<dbReference type="Gene3D" id="1.20.1250.20">
    <property type="entry name" value="MFS general substrate transporter like domains"/>
    <property type="match status" value="1"/>
</dbReference>
<evidence type="ECO:0000256" key="2">
    <source>
        <dbReference type="ARBA" id="ARBA00022448"/>
    </source>
</evidence>
<dbReference type="SUPFAM" id="SSF103473">
    <property type="entry name" value="MFS general substrate transporter"/>
    <property type="match status" value="1"/>
</dbReference>
<protein>
    <submittedName>
        <fullName evidence="9">MFS transporter</fullName>
    </submittedName>
</protein>